<evidence type="ECO:0000313" key="2">
    <source>
        <dbReference type="Proteomes" id="UP000727407"/>
    </source>
</evidence>
<dbReference type="Proteomes" id="UP000727407">
    <property type="component" value="Unassembled WGS sequence"/>
</dbReference>
<feature type="non-terminal residue" evidence="1">
    <location>
        <position position="59"/>
    </location>
</feature>
<name>A0A8J4U4R8_CLAMG</name>
<accession>A0A8J4U4R8</accession>
<organism evidence="1 2">
    <name type="scientific">Clarias magur</name>
    <name type="common">Asian catfish</name>
    <name type="synonym">Macropteronotus magur</name>
    <dbReference type="NCBI Taxonomy" id="1594786"/>
    <lineage>
        <taxon>Eukaryota</taxon>
        <taxon>Metazoa</taxon>
        <taxon>Chordata</taxon>
        <taxon>Craniata</taxon>
        <taxon>Vertebrata</taxon>
        <taxon>Euteleostomi</taxon>
        <taxon>Actinopterygii</taxon>
        <taxon>Neopterygii</taxon>
        <taxon>Teleostei</taxon>
        <taxon>Ostariophysi</taxon>
        <taxon>Siluriformes</taxon>
        <taxon>Clariidae</taxon>
        <taxon>Clarias</taxon>
    </lineage>
</organism>
<sequence>MSQNRSSAGSGDSEKRACRYESPADFVPLQYSCSEKSVLERGENTELWLIKAPARFSPS</sequence>
<keyword evidence="2" id="KW-1185">Reference proteome</keyword>
<dbReference type="AlphaFoldDB" id="A0A8J4U4R8"/>
<dbReference type="GO" id="GO:0000428">
    <property type="term" value="C:DNA-directed RNA polymerase complex"/>
    <property type="evidence" value="ECO:0007669"/>
    <property type="project" value="UniProtKB-KW"/>
</dbReference>
<evidence type="ECO:0000313" key="1">
    <source>
        <dbReference type="EMBL" id="KAF5904384.1"/>
    </source>
</evidence>
<proteinExistence type="predicted"/>
<dbReference type="OrthoDB" id="10071093at2759"/>
<dbReference type="EMBL" id="QNUK01000058">
    <property type="protein sequence ID" value="KAF5904384.1"/>
    <property type="molecule type" value="Genomic_DNA"/>
</dbReference>
<reference evidence="1" key="1">
    <citation type="submission" date="2020-07" db="EMBL/GenBank/DDBJ databases">
        <title>Clarias magur genome sequencing, assembly and annotation.</title>
        <authorList>
            <person name="Kushwaha B."/>
            <person name="Kumar R."/>
            <person name="Das P."/>
            <person name="Joshi C.G."/>
            <person name="Kumar D."/>
            <person name="Nagpure N.S."/>
            <person name="Pandey M."/>
            <person name="Agarwal S."/>
            <person name="Srivastava S."/>
            <person name="Singh M."/>
            <person name="Sahoo L."/>
            <person name="Jayasankar P."/>
            <person name="Meher P.K."/>
            <person name="Koringa P.G."/>
            <person name="Iquebal M.A."/>
            <person name="Das S.P."/>
            <person name="Bit A."/>
            <person name="Patnaik S."/>
            <person name="Patel N."/>
            <person name="Shah T.M."/>
            <person name="Hinsu A."/>
            <person name="Jena J.K."/>
        </authorList>
    </citation>
    <scope>NUCLEOTIDE SEQUENCE</scope>
    <source>
        <strain evidence="1">CIFAMagur01</strain>
        <tissue evidence="1">Testis</tissue>
    </source>
</reference>
<keyword evidence="1" id="KW-0804">Transcription</keyword>
<keyword evidence="1" id="KW-0240">DNA-directed RNA polymerase</keyword>
<gene>
    <name evidence="1" type="ORF">DAT39_005895</name>
</gene>
<comment type="caution">
    <text evidence="1">The sequence shown here is derived from an EMBL/GenBank/DDBJ whole genome shotgun (WGS) entry which is preliminary data.</text>
</comment>
<protein>
    <submittedName>
        <fullName evidence="1">DNA-directed RNA polymerase I subunit RPA34-like</fullName>
    </submittedName>
</protein>